<dbReference type="PANTHER" id="PTHR11079:SF162">
    <property type="entry name" value="RIBOFLAVIN BIOSYNTHESIS PROTEIN PYRD, CHLOROPLASTIC"/>
    <property type="match status" value="1"/>
</dbReference>
<dbReference type="CDD" id="cd01285">
    <property type="entry name" value="nucleoside_deaminase"/>
    <property type="match status" value="1"/>
</dbReference>
<evidence type="ECO:0000313" key="4">
    <source>
        <dbReference type="EMBL" id="KAA1173304.1"/>
    </source>
</evidence>
<keyword evidence="1" id="KW-0479">Metal-binding</keyword>
<evidence type="ECO:0000259" key="3">
    <source>
        <dbReference type="PROSITE" id="PS51747"/>
    </source>
</evidence>
<comment type="caution">
    <text evidence="4">The sequence shown here is derived from an EMBL/GenBank/DDBJ whole genome shotgun (WGS) entry which is preliminary data.</text>
</comment>
<sequence length="156" mass="17395">MCESISKERLTESADIAIDLAIGSVKANGLPFSAIILDRSGHLIGQGINQVAKHLDCTAHAEIQAIREASRTTKELSLRGTTLIASGEPCALCYMAIRMVGIEKVVVLSNRYEAQQHGFNYLWTYEYLNESLFQDIEVLTLDHERKLLPFQLAQMN</sequence>
<dbReference type="PROSITE" id="PS51747">
    <property type="entry name" value="CYT_DCMP_DEAMINASES_2"/>
    <property type="match status" value="1"/>
</dbReference>
<dbReference type="EMBL" id="VTUU01000005">
    <property type="protein sequence ID" value="KAA1173304.1"/>
    <property type="molecule type" value="Genomic_DNA"/>
</dbReference>
<name>A0A5B0VFQ8_9GAMM</name>
<dbReference type="PROSITE" id="PS00903">
    <property type="entry name" value="CYT_DCMP_DEAMINASES_1"/>
    <property type="match status" value="1"/>
</dbReference>
<accession>A0A5B0VFQ8</accession>
<keyword evidence="5" id="KW-1185">Reference proteome</keyword>
<dbReference type="AlphaFoldDB" id="A0A5B0VFQ8"/>
<dbReference type="SUPFAM" id="SSF53927">
    <property type="entry name" value="Cytidine deaminase-like"/>
    <property type="match status" value="1"/>
</dbReference>
<dbReference type="Proteomes" id="UP000323161">
    <property type="component" value="Unassembled WGS sequence"/>
</dbReference>
<proteinExistence type="predicted"/>
<dbReference type="InterPro" id="IPR016193">
    <property type="entry name" value="Cytidine_deaminase-like"/>
</dbReference>
<evidence type="ECO:0000313" key="5">
    <source>
        <dbReference type="Proteomes" id="UP000323161"/>
    </source>
</evidence>
<gene>
    <name evidence="4" type="ORF">FWJ25_12540</name>
</gene>
<dbReference type="InterPro" id="IPR016192">
    <property type="entry name" value="APOBEC/CMP_deaminase_Zn-bd"/>
</dbReference>
<evidence type="ECO:0000256" key="2">
    <source>
        <dbReference type="ARBA" id="ARBA00022833"/>
    </source>
</evidence>
<reference evidence="4 5" key="1">
    <citation type="submission" date="2019-08" db="EMBL/GenBank/DDBJ databases">
        <title>Marinobacter ZYF650 sp. nov., a marine bacterium isolated from seawater of the Mariana trench.</title>
        <authorList>
            <person name="Ahmad W."/>
        </authorList>
    </citation>
    <scope>NUCLEOTIDE SEQUENCE [LARGE SCALE GENOMIC DNA]</scope>
    <source>
        <strain evidence="4 5">ZYF650</strain>
    </source>
</reference>
<dbReference type="InterPro" id="IPR002125">
    <property type="entry name" value="CMP_dCMP_dom"/>
</dbReference>
<dbReference type="GO" id="GO:0016787">
    <property type="term" value="F:hydrolase activity"/>
    <property type="evidence" value="ECO:0007669"/>
    <property type="project" value="InterPro"/>
</dbReference>
<dbReference type="RefSeq" id="WP_149600597.1">
    <property type="nucleotide sequence ID" value="NZ_VTUU01000005.1"/>
</dbReference>
<dbReference type="GO" id="GO:0008270">
    <property type="term" value="F:zinc ion binding"/>
    <property type="evidence" value="ECO:0007669"/>
    <property type="project" value="InterPro"/>
</dbReference>
<keyword evidence="2" id="KW-0862">Zinc</keyword>
<dbReference type="PANTHER" id="PTHR11079">
    <property type="entry name" value="CYTOSINE DEAMINASE FAMILY MEMBER"/>
    <property type="match status" value="1"/>
</dbReference>
<dbReference type="Pfam" id="PF00383">
    <property type="entry name" value="dCMP_cyt_deam_1"/>
    <property type="match status" value="1"/>
</dbReference>
<organism evidence="4 5">
    <name type="scientific">Marinobacter salinexigens</name>
    <dbReference type="NCBI Taxonomy" id="2919747"/>
    <lineage>
        <taxon>Bacteria</taxon>
        <taxon>Pseudomonadati</taxon>
        <taxon>Pseudomonadota</taxon>
        <taxon>Gammaproteobacteria</taxon>
        <taxon>Pseudomonadales</taxon>
        <taxon>Marinobacteraceae</taxon>
        <taxon>Marinobacter</taxon>
    </lineage>
</organism>
<protein>
    <submittedName>
        <fullName evidence="4">Nucleoside deaminase</fullName>
    </submittedName>
</protein>
<dbReference type="Gene3D" id="3.40.140.10">
    <property type="entry name" value="Cytidine Deaminase, domain 2"/>
    <property type="match status" value="1"/>
</dbReference>
<evidence type="ECO:0000256" key="1">
    <source>
        <dbReference type="ARBA" id="ARBA00022723"/>
    </source>
</evidence>
<feature type="domain" description="CMP/dCMP-type deaminase" evidence="3">
    <location>
        <begin position="8"/>
        <end position="135"/>
    </location>
</feature>